<name>A0A432V305_9HYPH</name>
<dbReference type="EMBL" id="RKST01000018">
    <property type="protein sequence ID" value="RUM96589.1"/>
    <property type="molecule type" value="Genomic_DNA"/>
</dbReference>
<gene>
    <name evidence="1" type="ORF">EET67_17360</name>
</gene>
<dbReference type="Gene3D" id="2.60.450.10">
    <property type="entry name" value="Lipopolysaccharide (LPS) transport protein A like domain"/>
    <property type="match status" value="1"/>
</dbReference>
<proteinExistence type="predicted"/>
<keyword evidence="2" id="KW-1185">Reference proteome</keyword>
<organism evidence="1 2">
    <name type="scientific">Borborobacter arsenicus</name>
    <dbReference type="NCBI Taxonomy" id="1851146"/>
    <lineage>
        <taxon>Bacteria</taxon>
        <taxon>Pseudomonadati</taxon>
        <taxon>Pseudomonadota</taxon>
        <taxon>Alphaproteobacteria</taxon>
        <taxon>Hyphomicrobiales</taxon>
        <taxon>Phyllobacteriaceae</taxon>
        <taxon>Borborobacter</taxon>
    </lineage>
</organism>
<dbReference type="OrthoDB" id="7873824at2"/>
<dbReference type="Pfam" id="PF06835">
    <property type="entry name" value="LptC"/>
    <property type="match status" value="1"/>
</dbReference>
<dbReference type="AlphaFoldDB" id="A0A432V305"/>
<comment type="caution">
    <text evidence="1">The sequence shown here is derived from an EMBL/GenBank/DDBJ whole genome shotgun (WGS) entry which is preliminary data.</text>
</comment>
<evidence type="ECO:0000313" key="1">
    <source>
        <dbReference type="EMBL" id="RUM96589.1"/>
    </source>
</evidence>
<dbReference type="Proteomes" id="UP000281647">
    <property type="component" value="Unassembled WGS sequence"/>
</dbReference>
<accession>A0A432V305</accession>
<reference evidence="1 2" key="1">
    <citation type="submission" date="2018-11" db="EMBL/GenBank/DDBJ databases">
        <title>Pseudaminobacter arsenicus sp. nov., an arsenic-resistant bacterium isolated from arsenic-rich aquifers.</title>
        <authorList>
            <person name="Mu Y."/>
        </authorList>
    </citation>
    <scope>NUCLEOTIDE SEQUENCE [LARGE SCALE GENOMIC DNA]</scope>
    <source>
        <strain evidence="1 2">CB3</strain>
    </source>
</reference>
<dbReference type="InterPro" id="IPR010664">
    <property type="entry name" value="LipoPS_assembly_LptC-rel"/>
</dbReference>
<sequence>MAAAFAGYSYLATPKAVSVSADGAAYSDGKLVMANPKLDGFTKDNRPYNMTAARAIQDFQNEGIVELEGINAKLPVNNDNWASVTAPSGTYDRDKNTLDINGVMTITTSDGMVAKFKSAYLDIGTGGMKTDDAVDIQLKGTEVTSDSLTVLENGKVMIFENRVRMNIDPRRLKTAQNTSGDQDVVQ</sequence>
<protein>
    <submittedName>
        <fullName evidence="1">LPS export ABC transporter periplasmic protein LptC</fullName>
    </submittedName>
</protein>
<evidence type="ECO:0000313" key="2">
    <source>
        <dbReference type="Proteomes" id="UP000281647"/>
    </source>
</evidence>